<dbReference type="Proteomes" id="UP000440096">
    <property type="component" value="Unassembled WGS sequence"/>
</dbReference>
<dbReference type="Pfam" id="PF01494">
    <property type="entry name" value="FAD_binding_3"/>
    <property type="match status" value="1"/>
</dbReference>
<dbReference type="GO" id="GO:0016491">
    <property type="term" value="F:oxidoreductase activity"/>
    <property type="evidence" value="ECO:0007669"/>
    <property type="project" value="UniProtKB-KW"/>
</dbReference>
<evidence type="ECO:0000313" key="4">
    <source>
        <dbReference type="EMBL" id="MTD53063.1"/>
    </source>
</evidence>
<organism evidence="4 5">
    <name type="scientific">Amycolatopsis pithecellobii</name>
    <dbReference type="NCBI Taxonomy" id="664692"/>
    <lineage>
        <taxon>Bacteria</taxon>
        <taxon>Bacillati</taxon>
        <taxon>Actinomycetota</taxon>
        <taxon>Actinomycetes</taxon>
        <taxon>Pseudonocardiales</taxon>
        <taxon>Pseudonocardiaceae</taxon>
        <taxon>Amycolatopsis</taxon>
    </lineage>
</organism>
<dbReference type="Gene3D" id="3.50.50.60">
    <property type="entry name" value="FAD/NAD(P)-binding domain"/>
    <property type="match status" value="1"/>
</dbReference>
<dbReference type="AlphaFoldDB" id="A0A6N7YW15"/>
<proteinExistence type="predicted"/>
<dbReference type="InterPro" id="IPR050631">
    <property type="entry name" value="PheA/TfdB_FAD_monoxygenase"/>
</dbReference>
<evidence type="ECO:0000256" key="1">
    <source>
        <dbReference type="ARBA" id="ARBA00023002"/>
    </source>
</evidence>
<dbReference type="PRINTS" id="PR00420">
    <property type="entry name" value="RNGMNOXGNASE"/>
</dbReference>
<evidence type="ECO:0000259" key="3">
    <source>
        <dbReference type="Pfam" id="PF01494"/>
    </source>
</evidence>
<protein>
    <submittedName>
        <fullName evidence="4">Oxidoreductase</fullName>
    </submittedName>
</protein>
<evidence type="ECO:0000256" key="2">
    <source>
        <dbReference type="ARBA" id="ARBA00023027"/>
    </source>
</evidence>
<keyword evidence="1" id="KW-0560">Oxidoreductase</keyword>
<dbReference type="EMBL" id="WMBA01000003">
    <property type="protein sequence ID" value="MTD53063.1"/>
    <property type="molecule type" value="Genomic_DNA"/>
</dbReference>
<keyword evidence="2" id="KW-0520">NAD</keyword>
<comment type="caution">
    <text evidence="4">The sequence shown here is derived from an EMBL/GenBank/DDBJ whole genome shotgun (WGS) entry which is preliminary data.</text>
</comment>
<dbReference type="GO" id="GO:0071949">
    <property type="term" value="F:FAD binding"/>
    <property type="evidence" value="ECO:0007669"/>
    <property type="project" value="InterPro"/>
</dbReference>
<dbReference type="PANTHER" id="PTHR43476">
    <property type="entry name" value="3-(3-HYDROXY-PHENYL)PROPIONATE/3-HYDROXYCINNAMIC ACID HYDROXYLASE"/>
    <property type="match status" value="1"/>
</dbReference>
<feature type="domain" description="FAD-binding" evidence="3">
    <location>
        <begin position="110"/>
        <end position="325"/>
    </location>
</feature>
<dbReference type="OrthoDB" id="3169239at2"/>
<evidence type="ECO:0000313" key="5">
    <source>
        <dbReference type="Proteomes" id="UP000440096"/>
    </source>
</evidence>
<reference evidence="4 5" key="1">
    <citation type="submission" date="2019-11" db="EMBL/GenBank/DDBJ databases">
        <title>Draft genome of Amycolatopsis RM579.</title>
        <authorList>
            <person name="Duangmal K."/>
            <person name="Mingma R."/>
        </authorList>
    </citation>
    <scope>NUCLEOTIDE SEQUENCE [LARGE SCALE GENOMIC DNA]</scope>
    <source>
        <strain evidence="4 5">RM579</strain>
    </source>
</reference>
<dbReference type="SUPFAM" id="SSF51905">
    <property type="entry name" value="FAD/NAD(P)-binding domain"/>
    <property type="match status" value="1"/>
</dbReference>
<keyword evidence="5" id="KW-1185">Reference proteome</keyword>
<accession>A0A6N7YW15</accession>
<sequence length="517" mass="56432">MRRRIAVVGGGPGGAFVARLLRMAGRDDEVVLYEEHPPLATFGFGVGLSISTQQSLSASDPETFELIARQAQRGHGVRLHAERGSAWMAGNDQTAIARAELLRILYHQAEHAGVRMEIGARHSAFEIDADIVVAADGAGSATRSARADAFGAQVSLGRQRYIWCGADFALPDAVFAAVHTEHGVFTTHSYPFRNDRSTFLVETDPHTWRAAGFEHTSEGLQPGESDTTTLAYLEKIFAPHLAGGALLGNHSRWTQFRTVRCARWYDGNIVLLGDAAHTAHYSIGSGTKLAMEDAIALSGALARHDDLSTAFATYQQVRAPRVARLQALADRSQFWWESYVSRLDMPPERLLLSFITRAGNVSLDAFQEREPKLAELALRQFAGDAPPREPDSLTDWVMSRPLRNGAFALRSRDAARSGLELLRESCDLRDPRDEAADLFISGRRAAVDRARADGVELDGPPTRVALLERLDVAERLRNEAGLLTSVRAPAEFSADLAAGIAAGRIDLASITESRRFS</sequence>
<dbReference type="Gene3D" id="3.30.9.20">
    <property type="match status" value="1"/>
</dbReference>
<name>A0A6N7YW15_9PSEU</name>
<gene>
    <name evidence="4" type="ORF">GKO32_03590</name>
</gene>
<dbReference type="RefSeq" id="WP_154755305.1">
    <property type="nucleotide sequence ID" value="NZ_WMBA01000003.1"/>
</dbReference>
<dbReference type="InterPro" id="IPR002938">
    <property type="entry name" value="FAD-bd"/>
</dbReference>
<dbReference type="InterPro" id="IPR036188">
    <property type="entry name" value="FAD/NAD-bd_sf"/>
</dbReference>
<dbReference type="PANTHER" id="PTHR43476:SF4">
    <property type="entry name" value="BLR0106 PROTEIN"/>
    <property type="match status" value="1"/>
</dbReference>